<dbReference type="OrthoDB" id="6432478at2759"/>
<evidence type="ECO:0000313" key="1">
    <source>
        <dbReference type="EMBL" id="MPC32527.1"/>
    </source>
</evidence>
<evidence type="ECO:0000313" key="2">
    <source>
        <dbReference type="Proteomes" id="UP000324222"/>
    </source>
</evidence>
<dbReference type="AlphaFoldDB" id="A0A5B7EGT3"/>
<reference evidence="1 2" key="1">
    <citation type="submission" date="2019-05" db="EMBL/GenBank/DDBJ databases">
        <title>Another draft genome of Portunus trituberculatus and its Hox gene families provides insights of decapod evolution.</title>
        <authorList>
            <person name="Jeong J.-H."/>
            <person name="Song I."/>
            <person name="Kim S."/>
            <person name="Choi T."/>
            <person name="Kim D."/>
            <person name="Ryu S."/>
            <person name="Kim W."/>
        </authorList>
    </citation>
    <scope>NUCLEOTIDE SEQUENCE [LARGE SCALE GENOMIC DNA]</scope>
    <source>
        <tissue evidence="1">Muscle</tissue>
    </source>
</reference>
<organism evidence="1 2">
    <name type="scientific">Portunus trituberculatus</name>
    <name type="common">Swimming crab</name>
    <name type="synonym">Neptunus trituberculatus</name>
    <dbReference type="NCBI Taxonomy" id="210409"/>
    <lineage>
        <taxon>Eukaryota</taxon>
        <taxon>Metazoa</taxon>
        <taxon>Ecdysozoa</taxon>
        <taxon>Arthropoda</taxon>
        <taxon>Crustacea</taxon>
        <taxon>Multicrustacea</taxon>
        <taxon>Malacostraca</taxon>
        <taxon>Eumalacostraca</taxon>
        <taxon>Eucarida</taxon>
        <taxon>Decapoda</taxon>
        <taxon>Pleocyemata</taxon>
        <taxon>Brachyura</taxon>
        <taxon>Eubrachyura</taxon>
        <taxon>Portunoidea</taxon>
        <taxon>Portunidae</taxon>
        <taxon>Portuninae</taxon>
        <taxon>Portunus</taxon>
    </lineage>
</organism>
<dbReference type="EMBL" id="VSRR010002645">
    <property type="protein sequence ID" value="MPC32527.1"/>
    <property type="molecule type" value="Genomic_DNA"/>
</dbReference>
<protein>
    <submittedName>
        <fullName evidence="1">Uncharacterized protein</fullName>
    </submittedName>
</protein>
<keyword evidence="2" id="KW-1185">Reference proteome</keyword>
<gene>
    <name evidence="1" type="ORF">E2C01_025840</name>
</gene>
<proteinExistence type="predicted"/>
<accession>A0A5B7EGT3</accession>
<comment type="caution">
    <text evidence="1">The sequence shown here is derived from an EMBL/GenBank/DDBJ whole genome shotgun (WGS) entry which is preliminary data.</text>
</comment>
<sequence>MRWGPKKDQFLFKLRFNISKKYKKVHTEPDLTVDDIINKAPNSLTKKMILSQVASLYDPLGLATLFTRDVEILTMVKKHP</sequence>
<dbReference type="Proteomes" id="UP000324222">
    <property type="component" value="Unassembled WGS sequence"/>
</dbReference>
<name>A0A5B7EGT3_PORTR</name>